<dbReference type="RefSeq" id="WP_176521969.1">
    <property type="nucleotide sequence ID" value="NZ_OBML01000001.1"/>
</dbReference>
<dbReference type="InterPro" id="IPR051013">
    <property type="entry name" value="MBL_superfamily_lactonases"/>
</dbReference>
<dbReference type="SMART" id="SM00849">
    <property type="entry name" value="Lactamase_B"/>
    <property type="match status" value="1"/>
</dbReference>
<keyword evidence="4" id="KW-0862">Zinc</keyword>
<dbReference type="CDD" id="cd07720">
    <property type="entry name" value="OPHC2-like_MBL-fold"/>
    <property type="match status" value="1"/>
</dbReference>
<protein>
    <submittedName>
        <fullName evidence="6">Glyoxylase, beta-lactamase superfamily II</fullName>
    </submittedName>
</protein>
<dbReference type="PROSITE" id="PS51318">
    <property type="entry name" value="TAT"/>
    <property type="match status" value="1"/>
</dbReference>
<evidence type="ECO:0000313" key="7">
    <source>
        <dbReference type="Proteomes" id="UP000219331"/>
    </source>
</evidence>
<keyword evidence="7" id="KW-1185">Reference proteome</keyword>
<dbReference type="GO" id="GO:0016787">
    <property type="term" value="F:hydrolase activity"/>
    <property type="evidence" value="ECO:0007669"/>
    <property type="project" value="UniProtKB-KW"/>
</dbReference>
<keyword evidence="3" id="KW-0378">Hydrolase</keyword>
<name>A0A285R4U1_9HYPH</name>
<reference evidence="6 7" key="1">
    <citation type="submission" date="2017-08" db="EMBL/GenBank/DDBJ databases">
        <authorList>
            <person name="de Groot N.N."/>
        </authorList>
    </citation>
    <scope>NUCLEOTIDE SEQUENCE [LARGE SCALE GENOMIC DNA]</scope>
    <source>
        <strain evidence="6 7">USBA 352</strain>
    </source>
</reference>
<dbReference type="InterPro" id="IPR036866">
    <property type="entry name" value="RibonucZ/Hydroxyglut_hydro"/>
</dbReference>
<keyword evidence="2" id="KW-0479">Metal-binding</keyword>
<dbReference type="Pfam" id="PF00753">
    <property type="entry name" value="Lactamase_B"/>
    <property type="match status" value="1"/>
</dbReference>
<evidence type="ECO:0000313" key="6">
    <source>
        <dbReference type="EMBL" id="SOB89123.1"/>
    </source>
</evidence>
<proteinExistence type="inferred from homology"/>
<evidence type="ECO:0000256" key="2">
    <source>
        <dbReference type="ARBA" id="ARBA00022723"/>
    </source>
</evidence>
<dbReference type="InterPro" id="IPR001279">
    <property type="entry name" value="Metallo-B-lactamas"/>
</dbReference>
<dbReference type="EMBL" id="OBML01000001">
    <property type="protein sequence ID" value="SOB89123.1"/>
    <property type="molecule type" value="Genomic_DNA"/>
</dbReference>
<organism evidence="6 7">
    <name type="scientific">Stappia indica</name>
    <dbReference type="NCBI Taxonomy" id="538381"/>
    <lineage>
        <taxon>Bacteria</taxon>
        <taxon>Pseudomonadati</taxon>
        <taxon>Pseudomonadota</taxon>
        <taxon>Alphaproteobacteria</taxon>
        <taxon>Hyphomicrobiales</taxon>
        <taxon>Stappiaceae</taxon>
        <taxon>Stappia</taxon>
    </lineage>
</organism>
<feature type="domain" description="Metallo-beta-lactamase" evidence="5">
    <location>
        <begin position="96"/>
        <end position="301"/>
    </location>
</feature>
<evidence type="ECO:0000256" key="4">
    <source>
        <dbReference type="ARBA" id="ARBA00022833"/>
    </source>
</evidence>
<dbReference type="AlphaFoldDB" id="A0A285R4U1"/>
<evidence type="ECO:0000259" key="5">
    <source>
        <dbReference type="SMART" id="SM00849"/>
    </source>
</evidence>
<dbReference type="PANTHER" id="PTHR42978">
    <property type="entry name" value="QUORUM-QUENCHING LACTONASE YTNP-RELATED-RELATED"/>
    <property type="match status" value="1"/>
</dbReference>
<dbReference type="PANTHER" id="PTHR42978:SF6">
    <property type="entry name" value="QUORUM-QUENCHING LACTONASE YTNP-RELATED"/>
    <property type="match status" value="1"/>
</dbReference>
<dbReference type="GO" id="GO:0046872">
    <property type="term" value="F:metal ion binding"/>
    <property type="evidence" value="ECO:0007669"/>
    <property type="project" value="UniProtKB-KW"/>
</dbReference>
<gene>
    <name evidence="6" type="ORF">SAMN05421512_10131</name>
</gene>
<sequence length="323" mass="34174">MSFSRRAFLGGGLAAPATLRTGLTLTGAGLAVPLAATRARAEPKSHSFRLGDSEIIVLSDGGLSLPASTLASNVPEAERAAFLQANGDDPNTRASALNITLIRRGDALVLVDTGAGMNFFETAGQLADSFEEAGIDREAVTHVVLTHAHPDHVWGIIDDFDETERFPNAAYLIGAAEWDFWMDPDFISGNPEVLHSFALGAQRNLGAVAEKTERVGADHAVVPGVTMIATPGHTPGHMSVLVEDGGQQLLVLGDALTHPAVSFARPDWQPSTDQLPEVAAATRKQLLGRAATDELLLIGYHLPWPGVGRAEAKDGAWRYVPVS</sequence>
<dbReference type="Gene3D" id="3.60.15.10">
    <property type="entry name" value="Ribonuclease Z/Hydroxyacylglutathione hydrolase-like"/>
    <property type="match status" value="1"/>
</dbReference>
<comment type="similarity">
    <text evidence="1">Belongs to the metallo-beta-lactamase superfamily.</text>
</comment>
<accession>A0A285R4U1</accession>
<dbReference type="STRING" id="538381.GCA_001696535_01113"/>
<evidence type="ECO:0000256" key="3">
    <source>
        <dbReference type="ARBA" id="ARBA00022801"/>
    </source>
</evidence>
<evidence type="ECO:0000256" key="1">
    <source>
        <dbReference type="ARBA" id="ARBA00007749"/>
    </source>
</evidence>
<dbReference type="InterPro" id="IPR006311">
    <property type="entry name" value="TAT_signal"/>
</dbReference>
<dbReference type="SUPFAM" id="SSF56281">
    <property type="entry name" value="Metallo-hydrolase/oxidoreductase"/>
    <property type="match status" value="1"/>
</dbReference>
<dbReference type="Proteomes" id="UP000219331">
    <property type="component" value="Unassembled WGS sequence"/>
</dbReference>